<gene>
    <name evidence="2" type="primary">msmE_2</name>
    <name evidence="2" type="ORF">CAFE_23840</name>
</gene>
<dbReference type="InterPro" id="IPR006059">
    <property type="entry name" value="SBP"/>
</dbReference>
<feature type="signal peptide" evidence="1">
    <location>
        <begin position="1"/>
        <end position="25"/>
    </location>
</feature>
<dbReference type="PROSITE" id="PS51257">
    <property type="entry name" value="PROKAR_LIPOPROTEIN"/>
    <property type="match status" value="1"/>
</dbReference>
<dbReference type="SUPFAM" id="SSF53850">
    <property type="entry name" value="Periplasmic binding protein-like II"/>
    <property type="match status" value="1"/>
</dbReference>
<dbReference type="RefSeq" id="WP_156990795.1">
    <property type="nucleotide sequence ID" value="NZ_VWXL01000069.1"/>
</dbReference>
<dbReference type="Gene3D" id="3.40.190.10">
    <property type="entry name" value="Periplasmic binding protein-like II"/>
    <property type="match status" value="2"/>
</dbReference>
<dbReference type="Proteomes" id="UP000469440">
    <property type="component" value="Unassembled WGS sequence"/>
</dbReference>
<organism evidence="2 3">
    <name type="scientific">Caproicibacter fermentans</name>
    <dbReference type="NCBI Taxonomy" id="2576756"/>
    <lineage>
        <taxon>Bacteria</taxon>
        <taxon>Bacillati</taxon>
        <taxon>Bacillota</taxon>
        <taxon>Clostridia</taxon>
        <taxon>Eubacteriales</taxon>
        <taxon>Acutalibacteraceae</taxon>
        <taxon>Caproicibacter</taxon>
    </lineage>
</organism>
<sequence length="446" mass="47701">MKGIIGKTAGVVLALGILCSTAACSGGSSQTAASGPAAGSAAAGGDGEIKLALWDQSVGETDPTAKILPEVVSQWNKDHPNIQVERTGTTGEQYKTKIKTALAANEAPDVFYGMGGGSFMQPYIQAGNVLVLDQYVSDETKSKMRSGMLSGCQVNGKIYTLPCYTHLANLYVNTALFKKAGAKVPTTFDELLEAVTKLKAANITPAVIGEKDRWPGMYWFDIMAMRQAGNDACIAAFKDPAKFNSPDFIEAANKMQKLAKAGMFNSSMFSMSYDEMLAAFNAGNAAMLFQANWVNAGIEDDSSKTKGNVEVVIFPVFTDGKGKASEFYGGGQDGFYINSSTKNPKEAAEFLTYLSEELGSKGYLAGAGLPCWNTDSLDTSKLSTLDKTDAKLLDTGTSFITWWDNILPAESAEIHKNLIAELLASKITPEDFCKQMAQLKATELTF</sequence>
<protein>
    <submittedName>
        <fullName evidence="2">Multiple sugar-binding protein</fullName>
    </submittedName>
</protein>
<dbReference type="EMBL" id="VWXL01000069">
    <property type="protein sequence ID" value="MVB11662.1"/>
    <property type="molecule type" value="Genomic_DNA"/>
</dbReference>
<dbReference type="InterPro" id="IPR050490">
    <property type="entry name" value="Bact_solute-bd_prot1"/>
</dbReference>
<name>A0A6N8I0V3_9FIRM</name>
<comment type="caution">
    <text evidence="2">The sequence shown here is derived from an EMBL/GenBank/DDBJ whole genome shotgun (WGS) entry which is preliminary data.</text>
</comment>
<evidence type="ECO:0000313" key="3">
    <source>
        <dbReference type="Proteomes" id="UP000469440"/>
    </source>
</evidence>
<dbReference type="AlphaFoldDB" id="A0A6N8I0V3"/>
<proteinExistence type="predicted"/>
<feature type="chain" id="PRO_5038884771" evidence="1">
    <location>
        <begin position="26"/>
        <end position="446"/>
    </location>
</feature>
<reference evidence="2 3" key="1">
    <citation type="submission" date="2019-09" db="EMBL/GenBank/DDBJ databases">
        <title>Genome sequence of Clostridium sp. EA1.</title>
        <authorList>
            <person name="Poehlein A."/>
            <person name="Bengelsdorf F.R."/>
            <person name="Daniel R."/>
        </authorList>
    </citation>
    <scope>NUCLEOTIDE SEQUENCE [LARGE SCALE GENOMIC DNA]</scope>
    <source>
        <strain evidence="2 3">EA1</strain>
    </source>
</reference>
<evidence type="ECO:0000256" key="1">
    <source>
        <dbReference type="SAM" id="SignalP"/>
    </source>
</evidence>
<dbReference type="Pfam" id="PF01547">
    <property type="entry name" value="SBP_bac_1"/>
    <property type="match status" value="1"/>
</dbReference>
<accession>A0A6N8I0V3</accession>
<dbReference type="OrthoDB" id="41208at2"/>
<keyword evidence="1" id="KW-0732">Signal</keyword>
<evidence type="ECO:0000313" key="2">
    <source>
        <dbReference type="EMBL" id="MVB11662.1"/>
    </source>
</evidence>
<keyword evidence="3" id="KW-1185">Reference proteome</keyword>
<dbReference type="PANTHER" id="PTHR43649">
    <property type="entry name" value="ARABINOSE-BINDING PROTEIN-RELATED"/>
    <property type="match status" value="1"/>
</dbReference>